<dbReference type="AlphaFoldDB" id="A0A6A6PT99"/>
<feature type="compositionally biased region" description="Basic and acidic residues" evidence="2">
    <location>
        <begin position="216"/>
        <end position="241"/>
    </location>
</feature>
<feature type="coiled-coil region" evidence="1">
    <location>
        <begin position="475"/>
        <end position="516"/>
    </location>
</feature>
<proteinExistence type="predicted"/>
<keyword evidence="4" id="KW-1185">Reference proteome</keyword>
<dbReference type="EMBL" id="MU001635">
    <property type="protein sequence ID" value="KAF2483338.1"/>
    <property type="molecule type" value="Genomic_DNA"/>
</dbReference>
<feature type="compositionally biased region" description="Basic and acidic residues" evidence="2">
    <location>
        <begin position="181"/>
        <end position="191"/>
    </location>
</feature>
<dbReference type="GeneID" id="54476428"/>
<evidence type="ECO:0000313" key="4">
    <source>
        <dbReference type="Proteomes" id="UP000799767"/>
    </source>
</evidence>
<reference evidence="3" key="1">
    <citation type="journal article" date="2020" name="Stud. Mycol.">
        <title>101 Dothideomycetes genomes: a test case for predicting lifestyles and emergence of pathogens.</title>
        <authorList>
            <person name="Haridas S."/>
            <person name="Albert R."/>
            <person name="Binder M."/>
            <person name="Bloem J."/>
            <person name="Labutti K."/>
            <person name="Salamov A."/>
            <person name="Andreopoulos B."/>
            <person name="Baker S."/>
            <person name="Barry K."/>
            <person name="Bills G."/>
            <person name="Bluhm B."/>
            <person name="Cannon C."/>
            <person name="Castanera R."/>
            <person name="Culley D."/>
            <person name="Daum C."/>
            <person name="Ezra D."/>
            <person name="Gonzalez J."/>
            <person name="Henrissat B."/>
            <person name="Kuo A."/>
            <person name="Liang C."/>
            <person name="Lipzen A."/>
            <person name="Lutzoni F."/>
            <person name="Magnuson J."/>
            <person name="Mondo S."/>
            <person name="Nolan M."/>
            <person name="Ohm R."/>
            <person name="Pangilinan J."/>
            <person name="Park H.-J."/>
            <person name="Ramirez L."/>
            <person name="Alfaro M."/>
            <person name="Sun H."/>
            <person name="Tritt A."/>
            <person name="Yoshinaga Y."/>
            <person name="Zwiers L.-H."/>
            <person name="Turgeon B."/>
            <person name="Goodwin S."/>
            <person name="Spatafora J."/>
            <person name="Crous P."/>
            <person name="Grigoriev I."/>
        </authorList>
    </citation>
    <scope>NUCLEOTIDE SEQUENCE</scope>
    <source>
        <strain evidence="3">CBS 113389</strain>
    </source>
</reference>
<feature type="compositionally biased region" description="Basic and acidic residues" evidence="2">
    <location>
        <begin position="73"/>
        <end position="96"/>
    </location>
</feature>
<feature type="region of interest" description="Disordered" evidence="2">
    <location>
        <begin position="344"/>
        <end position="380"/>
    </location>
</feature>
<organism evidence="3 4">
    <name type="scientific">Neohortaea acidophila</name>
    <dbReference type="NCBI Taxonomy" id="245834"/>
    <lineage>
        <taxon>Eukaryota</taxon>
        <taxon>Fungi</taxon>
        <taxon>Dikarya</taxon>
        <taxon>Ascomycota</taxon>
        <taxon>Pezizomycotina</taxon>
        <taxon>Dothideomycetes</taxon>
        <taxon>Dothideomycetidae</taxon>
        <taxon>Mycosphaerellales</taxon>
        <taxon>Teratosphaeriaceae</taxon>
        <taxon>Neohortaea</taxon>
    </lineage>
</organism>
<feature type="region of interest" description="Disordered" evidence="2">
    <location>
        <begin position="27"/>
        <end position="270"/>
    </location>
</feature>
<feature type="compositionally biased region" description="Polar residues" evidence="2">
    <location>
        <begin position="242"/>
        <end position="257"/>
    </location>
</feature>
<dbReference type="Proteomes" id="UP000799767">
    <property type="component" value="Unassembled WGS sequence"/>
</dbReference>
<protein>
    <submittedName>
        <fullName evidence="3">Uncharacterized protein</fullName>
    </submittedName>
</protein>
<feature type="compositionally biased region" description="Polar residues" evidence="2">
    <location>
        <begin position="199"/>
        <end position="212"/>
    </location>
</feature>
<accession>A0A6A6PT99</accession>
<dbReference type="Gene3D" id="1.10.287.1490">
    <property type="match status" value="1"/>
</dbReference>
<name>A0A6A6PT99_9PEZI</name>
<feature type="compositionally biased region" description="Basic and acidic residues" evidence="2">
    <location>
        <begin position="258"/>
        <end position="270"/>
    </location>
</feature>
<dbReference type="OrthoDB" id="3911405at2759"/>
<feature type="region of interest" description="Disordered" evidence="2">
    <location>
        <begin position="564"/>
        <end position="601"/>
    </location>
</feature>
<dbReference type="RefSeq" id="XP_033589908.1">
    <property type="nucleotide sequence ID" value="XM_033735426.1"/>
</dbReference>
<evidence type="ECO:0000256" key="1">
    <source>
        <dbReference type="SAM" id="Coils"/>
    </source>
</evidence>
<sequence>MQSSPPQRAWEPPSPTTSKYSLDLAALEADSRSGASTPLPTQQVDKILSEDIDGPSDFTQNLEMYMRGATWTKETDMDNKQDAGQESTRDDGDLHESSSTLNGEDEKTTSHHTPSNSPPKDSAFNDVEAQDAAAEDTSSDWDPYGEAQTPQPQPKHGFLQPTVEDYYSELVTPDALKSMRVRNESPSHDSKPSGAPGMRQSSGRASSPTLSPERSPVMERRPTSAHNAEDGLAKQLQELRSKYTTLEQLNATLSSNVEQERRMREEANADYEARLADAARRERDLTEMKTQSHQHKEDFRREFAKLKERVQKHESTQSAHEQQMSVLRKEHAIEMQNLRDELERVKNEHEQDLQATEQEVELERRSREDAEESARADREALEKLNARIEKMHADMQQGEELREQIKEKLRVVTMDNEMLRAPRQVEERAKAAEERAKVQEQVINKLQGRVGELKGQLHAEKVANQSASLRAAPPSKVLQAEVNTLRAKVNELTIERDELQDNFGAADTERKQARKKLAGLQEMQEAIDSKFATAWDSREVMWKEKWDAWQKERRLMAKVIMRQWGREEMGPPDENGRQPYRYKYGGPARKKQTTQATQEAK</sequence>
<gene>
    <name evidence="3" type="ORF">BDY17DRAFT_310367</name>
</gene>
<evidence type="ECO:0000256" key="2">
    <source>
        <dbReference type="SAM" id="MobiDB-lite"/>
    </source>
</evidence>
<feature type="compositionally biased region" description="Basic and acidic residues" evidence="2">
    <location>
        <begin position="361"/>
        <end position="380"/>
    </location>
</feature>
<keyword evidence="1" id="KW-0175">Coiled coil</keyword>
<feature type="compositionally biased region" description="Polar residues" evidence="2">
    <location>
        <begin position="33"/>
        <end position="44"/>
    </location>
</feature>
<evidence type="ECO:0000313" key="3">
    <source>
        <dbReference type="EMBL" id="KAF2483338.1"/>
    </source>
</evidence>